<dbReference type="InterPro" id="IPR021919">
    <property type="entry name" value="CCB1"/>
</dbReference>
<accession>A0ABP1BY80</accession>
<evidence type="ECO:0000313" key="4">
    <source>
        <dbReference type="Proteomes" id="UP001497522"/>
    </source>
</evidence>
<name>A0ABP1BY80_9BRYO</name>
<proteinExistence type="predicted"/>
<feature type="transmembrane region" description="Helical" evidence="2">
    <location>
        <begin position="150"/>
        <end position="167"/>
    </location>
</feature>
<evidence type="ECO:0000256" key="1">
    <source>
        <dbReference type="SAM" id="MobiDB-lite"/>
    </source>
</evidence>
<feature type="compositionally biased region" description="Pro residues" evidence="1">
    <location>
        <begin position="26"/>
        <end position="38"/>
    </location>
</feature>
<gene>
    <name evidence="3" type="ORF">CSSPJE1EN2_LOCUS22520</name>
</gene>
<dbReference type="PANTHER" id="PTHR35302:SF1">
    <property type="entry name" value="PROTEIN COFACTOR ASSEMBLY OF COMPLEX C SUBUNIT B CCB1, CHLOROPLASTIC"/>
    <property type="match status" value="1"/>
</dbReference>
<feature type="transmembrane region" description="Helical" evidence="2">
    <location>
        <begin position="289"/>
        <end position="306"/>
    </location>
</feature>
<feature type="transmembrane region" description="Helical" evidence="2">
    <location>
        <begin position="179"/>
        <end position="197"/>
    </location>
</feature>
<protein>
    <recommendedName>
        <fullName evidence="5">Protein COFACTOR ASSEMBLY OF COMPLEX C SUBUNIT B CCB1, chloroplastic</fullName>
    </recommendedName>
</protein>
<evidence type="ECO:0000313" key="3">
    <source>
        <dbReference type="EMBL" id="CAK9881121.1"/>
    </source>
</evidence>
<organism evidence="3 4">
    <name type="scientific">Sphagnum jensenii</name>
    <dbReference type="NCBI Taxonomy" id="128206"/>
    <lineage>
        <taxon>Eukaryota</taxon>
        <taxon>Viridiplantae</taxon>
        <taxon>Streptophyta</taxon>
        <taxon>Embryophyta</taxon>
        <taxon>Bryophyta</taxon>
        <taxon>Sphagnophytina</taxon>
        <taxon>Sphagnopsida</taxon>
        <taxon>Sphagnales</taxon>
        <taxon>Sphagnaceae</taxon>
        <taxon>Sphagnum</taxon>
    </lineage>
</organism>
<evidence type="ECO:0000256" key="2">
    <source>
        <dbReference type="SAM" id="Phobius"/>
    </source>
</evidence>
<sequence length="361" mass="38912">MQVVGGGGVTSVFSSPPVPASFRQSSPPPTPPSPSPCSVPPRLLLRLLPPRPASASLSILHLRCNKKIPLRICCRGQELPSPRRRRTTTTTIGGPELPQTSSSSSSSASSSASSSSSSSSASSSGLQDLDNWKGERGFEGERDTSDGEELFQLYGVAPLVLVYSAIAEAGSGGYSQASYYTSLGLFLLSLPGVWSLVKRSTKSKVVKKTFLVQGSTMEQGKSPRQIAAEISSFFTRNNFLVTGRGDTITFEGMMMPSRGQAAFLTFCSLVSLACLGLVLSIAVPDIGEKWYLLTIFSPLAGVYYWTRASRKEQIQVKIIVADDESTTDVIVQGDDEQIDRLRRELSLMEKGMVYVKGLFEQ</sequence>
<feature type="compositionally biased region" description="Basic and acidic residues" evidence="1">
    <location>
        <begin position="130"/>
        <end position="144"/>
    </location>
</feature>
<dbReference type="EMBL" id="OZ023709">
    <property type="protein sequence ID" value="CAK9881121.1"/>
    <property type="molecule type" value="Genomic_DNA"/>
</dbReference>
<keyword evidence="2" id="KW-1133">Transmembrane helix</keyword>
<feature type="transmembrane region" description="Helical" evidence="2">
    <location>
        <begin position="261"/>
        <end position="283"/>
    </location>
</feature>
<feature type="region of interest" description="Disordered" evidence="1">
    <location>
        <begin position="79"/>
        <end position="144"/>
    </location>
</feature>
<dbReference type="Pfam" id="PF12046">
    <property type="entry name" value="CCB1"/>
    <property type="match status" value="1"/>
</dbReference>
<keyword evidence="4" id="KW-1185">Reference proteome</keyword>
<dbReference type="PANTHER" id="PTHR35302">
    <property type="match status" value="1"/>
</dbReference>
<feature type="region of interest" description="Disordered" evidence="1">
    <location>
        <begin position="1"/>
        <end position="38"/>
    </location>
</feature>
<evidence type="ECO:0008006" key="5">
    <source>
        <dbReference type="Google" id="ProtNLM"/>
    </source>
</evidence>
<keyword evidence="2" id="KW-0812">Transmembrane</keyword>
<keyword evidence="2" id="KW-0472">Membrane</keyword>
<feature type="compositionally biased region" description="Low complexity" evidence="1">
    <location>
        <begin position="101"/>
        <end position="124"/>
    </location>
</feature>
<reference evidence="3" key="1">
    <citation type="submission" date="2024-03" db="EMBL/GenBank/DDBJ databases">
        <authorList>
            <consortium name="ELIXIR-Norway"/>
            <consortium name="Elixir Norway"/>
        </authorList>
    </citation>
    <scope>NUCLEOTIDE SEQUENCE</scope>
</reference>
<dbReference type="Proteomes" id="UP001497522">
    <property type="component" value="Chromosome 8"/>
</dbReference>